<accession>A0A843XVF2</accession>
<proteinExistence type="predicted"/>
<dbReference type="Proteomes" id="UP000652761">
    <property type="component" value="Unassembled WGS sequence"/>
</dbReference>
<dbReference type="EMBL" id="NMUH01018823">
    <property type="protein sequence ID" value="MQM23954.1"/>
    <property type="molecule type" value="Genomic_DNA"/>
</dbReference>
<comment type="caution">
    <text evidence="1">The sequence shown here is derived from an EMBL/GenBank/DDBJ whole genome shotgun (WGS) entry which is preliminary data.</text>
</comment>
<sequence>MQNGKVSFELANLYKAQVYKTHSLHLPTGSYLLPGLWGFVGLQRSRDIYTLYTCMFLMSRLTVSGEKTTAASVGGDDHANGESVMSREFVGWSELLQMECIGSATLPVPHLQLQGRRVDGKHGDG</sequence>
<keyword evidence="2" id="KW-1185">Reference proteome</keyword>
<name>A0A843XVF2_COLES</name>
<evidence type="ECO:0000313" key="2">
    <source>
        <dbReference type="Proteomes" id="UP000652761"/>
    </source>
</evidence>
<reference evidence="1" key="1">
    <citation type="submission" date="2017-07" db="EMBL/GenBank/DDBJ databases">
        <title>Taro Niue Genome Assembly and Annotation.</title>
        <authorList>
            <person name="Atibalentja N."/>
            <person name="Keating K."/>
            <person name="Fields C.J."/>
        </authorList>
    </citation>
    <scope>NUCLEOTIDE SEQUENCE</scope>
    <source>
        <strain evidence="1">Niue_2</strain>
        <tissue evidence="1">Leaf</tissue>
    </source>
</reference>
<protein>
    <submittedName>
        <fullName evidence="1">Uncharacterized protein</fullName>
    </submittedName>
</protein>
<gene>
    <name evidence="1" type="ORF">Taro_057024</name>
</gene>
<dbReference type="AlphaFoldDB" id="A0A843XVF2"/>
<organism evidence="1 2">
    <name type="scientific">Colocasia esculenta</name>
    <name type="common">Wild taro</name>
    <name type="synonym">Arum esculentum</name>
    <dbReference type="NCBI Taxonomy" id="4460"/>
    <lineage>
        <taxon>Eukaryota</taxon>
        <taxon>Viridiplantae</taxon>
        <taxon>Streptophyta</taxon>
        <taxon>Embryophyta</taxon>
        <taxon>Tracheophyta</taxon>
        <taxon>Spermatophyta</taxon>
        <taxon>Magnoliopsida</taxon>
        <taxon>Liliopsida</taxon>
        <taxon>Araceae</taxon>
        <taxon>Aroideae</taxon>
        <taxon>Colocasieae</taxon>
        <taxon>Colocasia</taxon>
    </lineage>
</organism>
<evidence type="ECO:0000313" key="1">
    <source>
        <dbReference type="EMBL" id="MQM23954.1"/>
    </source>
</evidence>